<dbReference type="Proteomes" id="UP000215596">
    <property type="component" value="Unassembled WGS sequence"/>
</dbReference>
<sequence length="86" mass="10016">MKDSDVYRRFVGVSMLLILPGIATIWFLDLSEPQPLLAQLLGLPYFYRGYMEFTHIKESNRHKVSFILAFYFLGATIVLELLRLSM</sequence>
<dbReference type="EMBL" id="NPBY01000023">
    <property type="protein sequence ID" value="PAD78234.1"/>
    <property type="molecule type" value="Genomic_DNA"/>
</dbReference>
<reference evidence="2 5" key="2">
    <citation type="submission" date="2019-11" db="EMBL/GenBank/DDBJ databases">
        <title>Draft genome sequences of five Paenibacillus species of dairy origin.</title>
        <authorList>
            <person name="Olajide A.M."/>
            <person name="Chen S."/>
            <person name="Lapointe G."/>
        </authorList>
    </citation>
    <scope>NUCLEOTIDE SEQUENCE [LARGE SCALE GENOMIC DNA]</scope>
    <source>
        <strain evidence="2 5">3CS1</strain>
    </source>
</reference>
<evidence type="ECO:0000313" key="3">
    <source>
        <dbReference type="EMBL" id="PAD78234.1"/>
    </source>
</evidence>
<proteinExistence type="predicted"/>
<keyword evidence="1" id="KW-0472">Membrane</keyword>
<gene>
    <name evidence="3" type="ORF">CHH67_07230</name>
    <name evidence="2" type="ORF">GNP94_04605</name>
</gene>
<name>A0A268EYT4_9BACL</name>
<evidence type="ECO:0008006" key="6">
    <source>
        <dbReference type="Google" id="ProtNLM"/>
    </source>
</evidence>
<dbReference type="RefSeq" id="WP_095264489.1">
    <property type="nucleotide sequence ID" value="NZ_WOAA01000002.1"/>
</dbReference>
<comment type="caution">
    <text evidence="3">The sequence shown here is derived from an EMBL/GenBank/DDBJ whole genome shotgun (WGS) entry which is preliminary data.</text>
</comment>
<feature type="transmembrane region" description="Helical" evidence="1">
    <location>
        <begin position="64"/>
        <end position="82"/>
    </location>
</feature>
<evidence type="ECO:0000313" key="5">
    <source>
        <dbReference type="Proteomes" id="UP000435177"/>
    </source>
</evidence>
<evidence type="ECO:0000313" key="4">
    <source>
        <dbReference type="Proteomes" id="UP000215596"/>
    </source>
</evidence>
<dbReference type="OrthoDB" id="2657315at2"/>
<evidence type="ECO:0000313" key="2">
    <source>
        <dbReference type="EMBL" id="MUG65286.1"/>
    </source>
</evidence>
<dbReference type="AlphaFoldDB" id="A0A268EYT4"/>
<keyword evidence="1" id="KW-1133">Transmembrane helix</keyword>
<reference evidence="3 4" key="1">
    <citation type="submission" date="2017-07" db="EMBL/GenBank/DDBJ databases">
        <title>Isolation and whole genome analysis of endospore-forming bacteria from heroin.</title>
        <authorList>
            <person name="Kalinowski J."/>
            <person name="Ahrens B."/>
            <person name="Al-Dilaimi A."/>
            <person name="Winkler A."/>
            <person name="Wibberg D."/>
            <person name="Schleenbecker U."/>
            <person name="Ruckert C."/>
            <person name="Wolfel R."/>
            <person name="Grass G."/>
        </authorList>
    </citation>
    <scope>NUCLEOTIDE SEQUENCE [LARGE SCALE GENOMIC DNA]</scope>
    <source>
        <strain evidence="3 4">7537-G1</strain>
    </source>
</reference>
<keyword evidence="5" id="KW-1185">Reference proteome</keyword>
<protein>
    <recommendedName>
        <fullName evidence="6">DUF4181 domain-containing protein</fullName>
    </recommendedName>
</protein>
<organism evidence="3 4">
    <name type="scientific">Paenibacillus campinasensis</name>
    <dbReference type="NCBI Taxonomy" id="66347"/>
    <lineage>
        <taxon>Bacteria</taxon>
        <taxon>Bacillati</taxon>
        <taxon>Bacillota</taxon>
        <taxon>Bacilli</taxon>
        <taxon>Bacillales</taxon>
        <taxon>Paenibacillaceae</taxon>
        <taxon>Paenibacillus</taxon>
    </lineage>
</organism>
<dbReference type="EMBL" id="WOAA01000002">
    <property type="protein sequence ID" value="MUG65286.1"/>
    <property type="molecule type" value="Genomic_DNA"/>
</dbReference>
<keyword evidence="1" id="KW-0812">Transmembrane</keyword>
<evidence type="ECO:0000256" key="1">
    <source>
        <dbReference type="SAM" id="Phobius"/>
    </source>
</evidence>
<dbReference type="Proteomes" id="UP000435177">
    <property type="component" value="Unassembled WGS sequence"/>
</dbReference>
<feature type="transmembrane region" description="Helical" evidence="1">
    <location>
        <begin position="7"/>
        <end position="28"/>
    </location>
</feature>
<accession>A0A268EYT4</accession>